<feature type="compositionally biased region" description="Basic and acidic residues" evidence="2">
    <location>
        <begin position="312"/>
        <end position="321"/>
    </location>
</feature>
<dbReference type="InterPro" id="IPR029030">
    <property type="entry name" value="Caspase-like_dom_sf"/>
</dbReference>
<proteinExistence type="inferred from homology"/>
<dbReference type="GO" id="GO:0043525">
    <property type="term" value="P:positive regulation of neuron apoptotic process"/>
    <property type="evidence" value="ECO:0007669"/>
    <property type="project" value="TreeGrafter"/>
</dbReference>
<accession>A0AAN7V0J9</accession>
<dbReference type="PROSITE" id="PS50208">
    <property type="entry name" value="CASPASE_P20"/>
    <property type="match status" value="1"/>
</dbReference>
<dbReference type="GO" id="GO:0004197">
    <property type="term" value="F:cysteine-type endopeptidase activity"/>
    <property type="evidence" value="ECO:0007669"/>
    <property type="project" value="InterPro"/>
</dbReference>
<evidence type="ECO:0000256" key="1">
    <source>
        <dbReference type="ARBA" id="ARBA00010134"/>
    </source>
</evidence>
<dbReference type="InterPro" id="IPR015917">
    <property type="entry name" value="Pept_C14A"/>
</dbReference>
<evidence type="ECO:0000313" key="4">
    <source>
        <dbReference type="EMBL" id="KAK5640375.1"/>
    </source>
</evidence>
<dbReference type="PANTHER" id="PTHR10454:SF210">
    <property type="entry name" value="CASPASE-2"/>
    <property type="match status" value="1"/>
</dbReference>
<dbReference type="InterPro" id="IPR001309">
    <property type="entry name" value="Pept_C14_p20"/>
</dbReference>
<evidence type="ECO:0000313" key="5">
    <source>
        <dbReference type="Proteomes" id="UP001329430"/>
    </source>
</evidence>
<dbReference type="AlphaFoldDB" id="A0AAN7V0J9"/>
<dbReference type="PANTHER" id="PTHR10454">
    <property type="entry name" value="CASPASE"/>
    <property type="match status" value="1"/>
</dbReference>
<sequence>MFESDGKPPHQENEKYNIPQKFYHPDQIEPITVPPSTELIPDEYEHCDNKKGLVLIFYSKYDVDNEQVIRSEFCDQGYTVLKNNVVALTNKDEVLRALDRVAKSDNVEKSCLIIFFLGIAEEGDKFLLDDEPVSHIQLSDVWIKFTANNCPAFRNKPKIFIFQACRKPTMDTFDSIKMTPQGIYDLPCEADMLIVYKVTDYQSRNRFVPSLCNKIDKYGLKDDIIGLITRTHDHKDVRPLIISTLTRKFYISSNVNRGHHFDLHDNHSKTIKALEDLHNQIQRKKVVQPRPSSSNDTSQVDSTKGKRKKVKTQTERPPWKH</sequence>
<feature type="region of interest" description="Disordered" evidence="2">
    <location>
        <begin position="284"/>
        <end position="321"/>
    </location>
</feature>
<comment type="caution">
    <text evidence="4">The sequence shown here is derived from an EMBL/GenBank/DDBJ whole genome shotgun (WGS) entry which is preliminary data.</text>
</comment>
<dbReference type="GO" id="GO:0006508">
    <property type="term" value="P:proteolysis"/>
    <property type="evidence" value="ECO:0007669"/>
    <property type="project" value="InterPro"/>
</dbReference>
<feature type="domain" description="Caspase family p20" evidence="3">
    <location>
        <begin position="69"/>
        <end position="169"/>
    </location>
</feature>
<comment type="similarity">
    <text evidence="1">Belongs to the peptidase C14A family.</text>
</comment>
<dbReference type="EMBL" id="JAVRBK010000008">
    <property type="protein sequence ID" value="KAK5640375.1"/>
    <property type="molecule type" value="Genomic_DNA"/>
</dbReference>
<organism evidence="4 5">
    <name type="scientific">Pyrocoelia pectoralis</name>
    <dbReference type="NCBI Taxonomy" id="417401"/>
    <lineage>
        <taxon>Eukaryota</taxon>
        <taxon>Metazoa</taxon>
        <taxon>Ecdysozoa</taxon>
        <taxon>Arthropoda</taxon>
        <taxon>Hexapoda</taxon>
        <taxon>Insecta</taxon>
        <taxon>Pterygota</taxon>
        <taxon>Neoptera</taxon>
        <taxon>Endopterygota</taxon>
        <taxon>Coleoptera</taxon>
        <taxon>Polyphaga</taxon>
        <taxon>Elateriformia</taxon>
        <taxon>Elateroidea</taxon>
        <taxon>Lampyridae</taxon>
        <taxon>Lampyrinae</taxon>
        <taxon>Pyrocoelia</taxon>
    </lineage>
</organism>
<reference evidence="4 5" key="1">
    <citation type="journal article" date="2024" name="Insects">
        <title>An Improved Chromosome-Level Genome Assembly of the Firefly Pyrocoelia pectoralis.</title>
        <authorList>
            <person name="Fu X."/>
            <person name="Meyer-Rochow V.B."/>
            <person name="Ballantyne L."/>
            <person name="Zhu X."/>
        </authorList>
    </citation>
    <scope>NUCLEOTIDE SEQUENCE [LARGE SCALE GENOMIC DNA]</scope>
    <source>
        <strain evidence="4">XCY_ONT2</strain>
    </source>
</reference>
<dbReference type="InterPro" id="IPR002398">
    <property type="entry name" value="Pept_C14"/>
</dbReference>
<dbReference type="Pfam" id="PF00656">
    <property type="entry name" value="Peptidase_C14"/>
    <property type="match status" value="1"/>
</dbReference>
<keyword evidence="5" id="KW-1185">Reference proteome</keyword>
<dbReference type="Gene3D" id="3.40.50.1460">
    <property type="match status" value="1"/>
</dbReference>
<gene>
    <name evidence="4" type="ORF">RI129_011186</name>
</gene>
<dbReference type="Proteomes" id="UP001329430">
    <property type="component" value="Chromosome 8"/>
</dbReference>
<protein>
    <recommendedName>
        <fullName evidence="3">Caspase family p20 domain-containing protein</fullName>
    </recommendedName>
</protein>
<dbReference type="GO" id="GO:0006915">
    <property type="term" value="P:apoptotic process"/>
    <property type="evidence" value="ECO:0007669"/>
    <property type="project" value="TreeGrafter"/>
</dbReference>
<dbReference type="GO" id="GO:0005737">
    <property type="term" value="C:cytoplasm"/>
    <property type="evidence" value="ECO:0007669"/>
    <property type="project" value="TreeGrafter"/>
</dbReference>
<name>A0AAN7V0J9_9COLE</name>
<dbReference type="InterPro" id="IPR011600">
    <property type="entry name" value="Pept_C14_caspase"/>
</dbReference>
<evidence type="ECO:0000259" key="3">
    <source>
        <dbReference type="PROSITE" id="PS50208"/>
    </source>
</evidence>
<evidence type="ECO:0000256" key="2">
    <source>
        <dbReference type="SAM" id="MobiDB-lite"/>
    </source>
</evidence>
<feature type="compositionally biased region" description="Polar residues" evidence="2">
    <location>
        <begin position="290"/>
        <end position="302"/>
    </location>
</feature>
<dbReference type="SMART" id="SM00115">
    <property type="entry name" value="CASc"/>
    <property type="match status" value="1"/>
</dbReference>
<dbReference type="SUPFAM" id="SSF52129">
    <property type="entry name" value="Caspase-like"/>
    <property type="match status" value="1"/>
</dbReference>